<dbReference type="GO" id="GO:0015774">
    <property type="term" value="P:polysaccharide transport"/>
    <property type="evidence" value="ECO:0007669"/>
    <property type="project" value="UniProtKB-KW"/>
</dbReference>
<dbReference type="GO" id="GO:0140359">
    <property type="term" value="F:ABC-type transporter activity"/>
    <property type="evidence" value="ECO:0007669"/>
    <property type="project" value="InterPro"/>
</dbReference>
<evidence type="ECO:0000256" key="6">
    <source>
        <dbReference type="ARBA" id="ARBA00022989"/>
    </source>
</evidence>
<organism evidence="11 12">
    <name type="scientific">Archangium gephyra</name>
    <dbReference type="NCBI Taxonomy" id="48"/>
    <lineage>
        <taxon>Bacteria</taxon>
        <taxon>Pseudomonadati</taxon>
        <taxon>Myxococcota</taxon>
        <taxon>Myxococcia</taxon>
        <taxon>Myxococcales</taxon>
        <taxon>Cystobacterineae</taxon>
        <taxon>Archangiaceae</taxon>
        <taxon>Archangium</taxon>
    </lineage>
</organism>
<keyword evidence="5 9" id="KW-0812">Transmembrane</keyword>
<proteinExistence type="inferred from homology"/>
<evidence type="ECO:0000256" key="5">
    <source>
        <dbReference type="ARBA" id="ARBA00022692"/>
    </source>
</evidence>
<feature type="transmembrane region" description="Helical" evidence="9">
    <location>
        <begin position="137"/>
        <end position="161"/>
    </location>
</feature>
<dbReference type="InterPro" id="IPR013525">
    <property type="entry name" value="ABC2_TM"/>
</dbReference>
<dbReference type="AlphaFoldDB" id="A0A2W5TIF3"/>
<keyword evidence="6 9" id="KW-1133">Transmembrane helix</keyword>
<evidence type="ECO:0000256" key="3">
    <source>
        <dbReference type="ARBA" id="ARBA00022448"/>
    </source>
</evidence>
<reference evidence="11 12" key="1">
    <citation type="submission" date="2017-08" db="EMBL/GenBank/DDBJ databases">
        <title>Infants hospitalized years apart are colonized by the same room-sourced microbial strains.</title>
        <authorList>
            <person name="Brooks B."/>
            <person name="Olm M.R."/>
            <person name="Firek B.A."/>
            <person name="Baker R."/>
            <person name="Thomas B.C."/>
            <person name="Morowitz M.J."/>
            <person name="Banfield J.F."/>
        </authorList>
    </citation>
    <scope>NUCLEOTIDE SEQUENCE [LARGE SCALE GENOMIC DNA]</scope>
    <source>
        <strain evidence="11">S2_003_000_R2_14</strain>
    </source>
</reference>
<comment type="subcellular location">
    <subcellularLocation>
        <location evidence="1 9">Cell membrane</location>
        <topology evidence="1 9">Multi-pass membrane protein</topology>
    </subcellularLocation>
</comment>
<gene>
    <name evidence="11" type="ORF">DI536_10800</name>
</gene>
<keyword evidence="8 9" id="KW-0472">Membrane</keyword>
<dbReference type="InterPro" id="IPR047817">
    <property type="entry name" value="ABC2_TM_bact-type"/>
</dbReference>
<feature type="transmembrane region" description="Helical" evidence="9">
    <location>
        <begin position="29"/>
        <end position="51"/>
    </location>
</feature>
<protein>
    <recommendedName>
        <fullName evidence="9">Transport permease protein</fullName>
    </recommendedName>
</protein>
<evidence type="ECO:0000259" key="10">
    <source>
        <dbReference type="PROSITE" id="PS51012"/>
    </source>
</evidence>
<keyword evidence="7" id="KW-0762">Sugar transport</keyword>
<evidence type="ECO:0000256" key="7">
    <source>
        <dbReference type="ARBA" id="ARBA00023047"/>
    </source>
</evidence>
<evidence type="ECO:0000256" key="8">
    <source>
        <dbReference type="ARBA" id="ARBA00023136"/>
    </source>
</evidence>
<feature type="transmembrane region" description="Helical" evidence="9">
    <location>
        <begin position="104"/>
        <end position="131"/>
    </location>
</feature>
<evidence type="ECO:0000256" key="1">
    <source>
        <dbReference type="ARBA" id="ARBA00004651"/>
    </source>
</evidence>
<feature type="transmembrane region" description="Helical" evidence="9">
    <location>
        <begin position="63"/>
        <end position="83"/>
    </location>
</feature>
<dbReference type="GO" id="GO:0015920">
    <property type="term" value="P:lipopolysaccharide transport"/>
    <property type="evidence" value="ECO:0007669"/>
    <property type="project" value="TreeGrafter"/>
</dbReference>
<evidence type="ECO:0000256" key="2">
    <source>
        <dbReference type="ARBA" id="ARBA00007783"/>
    </source>
</evidence>
<dbReference type="PANTHER" id="PTHR30413:SF10">
    <property type="entry name" value="CAPSULE POLYSACCHARIDE EXPORT INNER-MEMBRANE PROTEIN CTRC"/>
    <property type="match status" value="1"/>
</dbReference>
<dbReference type="GO" id="GO:0005886">
    <property type="term" value="C:plasma membrane"/>
    <property type="evidence" value="ECO:0007669"/>
    <property type="project" value="UniProtKB-SubCell"/>
</dbReference>
<evidence type="ECO:0000256" key="4">
    <source>
        <dbReference type="ARBA" id="ARBA00022475"/>
    </source>
</evidence>
<comment type="caution">
    <text evidence="11">The sequence shown here is derived from an EMBL/GenBank/DDBJ whole genome shotgun (WGS) entry which is preliminary data.</text>
</comment>
<dbReference type="PANTHER" id="PTHR30413">
    <property type="entry name" value="INNER MEMBRANE TRANSPORT PERMEASE"/>
    <property type="match status" value="1"/>
</dbReference>
<dbReference type="EMBL" id="QFQP01000007">
    <property type="protein sequence ID" value="PZR14562.1"/>
    <property type="molecule type" value="Genomic_DNA"/>
</dbReference>
<name>A0A2W5TIF3_9BACT</name>
<dbReference type="Proteomes" id="UP000249061">
    <property type="component" value="Unassembled WGS sequence"/>
</dbReference>
<evidence type="ECO:0000313" key="12">
    <source>
        <dbReference type="Proteomes" id="UP000249061"/>
    </source>
</evidence>
<keyword evidence="3 9" id="KW-0813">Transport</keyword>
<evidence type="ECO:0000256" key="9">
    <source>
        <dbReference type="RuleBase" id="RU361157"/>
    </source>
</evidence>
<dbReference type="PROSITE" id="PS51012">
    <property type="entry name" value="ABC_TM2"/>
    <property type="match status" value="1"/>
</dbReference>
<feature type="domain" description="ABC transmembrane type-2" evidence="10">
    <location>
        <begin position="32"/>
        <end position="258"/>
    </location>
</feature>
<keyword evidence="7" id="KW-0625">Polysaccharide transport</keyword>
<comment type="similarity">
    <text evidence="2 9">Belongs to the ABC-2 integral membrane protein family.</text>
</comment>
<keyword evidence="4 9" id="KW-1003">Cell membrane</keyword>
<feature type="transmembrane region" description="Helical" evidence="9">
    <location>
        <begin position="173"/>
        <end position="189"/>
    </location>
</feature>
<evidence type="ECO:0000313" key="11">
    <source>
        <dbReference type="EMBL" id="PZR14562.1"/>
    </source>
</evidence>
<feature type="transmembrane region" description="Helical" evidence="9">
    <location>
        <begin position="234"/>
        <end position="255"/>
    </location>
</feature>
<accession>A0A2W5TIF3</accession>
<sequence>MIRNLTELYQYRALLIALSMRELKARYRASVLGFLWTFLNPTLNMLVYVLVFGVLMRSSVPNYPYYLFCGLLPWIYFASSVMGGTTSVSDRRDLLTKVRFPAQVLPATVVLTNLINFMLSVPLLLVLGLFFGVYPSWVILWALPLLVVQTFFTLALAYLFAAFNVAFRDLQHIVGNLVQMAFFLTPVLWDLKSVPALGSMTQAETQQLILNVNPMASLILAWREIFVGQRAPDWQALGVVFAISLVLMFVATAVFERRREEFAELV</sequence>
<dbReference type="Pfam" id="PF01061">
    <property type="entry name" value="ABC2_membrane"/>
    <property type="match status" value="1"/>
</dbReference>